<accession>A0A9N9FPP2</accession>
<keyword evidence="2" id="KW-1185">Reference proteome</keyword>
<evidence type="ECO:0000313" key="1">
    <source>
        <dbReference type="EMBL" id="CAG8547685.1"/>
    </source>
</evidence>
<protein>
    <submittedName>
        <fullName evidence="1">9117_t:CDS:1</fullName>
    </submittedName>
</protein>
<gene>
    <name evidence="1" type="ORF">RFULGI_LOCUS4508</name>
</gene>
<name>A0A9N9FPP2_9GLOM</name>
<dbReference type="AlphaFoldDB" id="A0A9N9FPP2"/>
<feature type="non-terminal residue" evidence="1">
    <location>
        <position position="150"/>
    </location>
</feature>
<proteinExistence type="predicted"/>
<dbReference type="OrthoDB" id="2423519at2759"/>
<comment type="caution">
    <text evidence="1">The sequence shown here is derived from an EMBL/GenBank/DDBJ whole genome shotgun (WGS) entry which is preliminary data.</text>
</comment>
<organism evidence="1 2">
    <name type="scientific">Racocetra fulgida</name>
    <dbReference type="NCBI Taxonomy" id="60492"/>
    <lineage>
        <taxon>Eukaryota</taxon>
        <taxon>Fungi</taxon>
        <taxon>Fungi incertae sedis</taxon>
        <taxon>Mucoromycota</taxon>
        <taxon>Glomeromycotina</taxon>
        <taxon>Glomeromycetes</taxon>
        <taxon>Diversisporales</taxon>
        <taxon>Gigasporaceae</taxon>
        <taxon>Racocetra</taxon>
    </lineage>
</organism>
<evidence type="ECO:0000313" key="2">
    <source>
        <dbReference type="Proteomes" id="UP000789396"/>
    </source>
</evidence>
<dbReference type="EMBL" id="CAJVPZ010004530">
    <property type="protein sequence ID" value="CAG8547685.1"/>
    <property type="molecule type" value="Genomic_DNA"/>
</dbReference>
<dbReference type="Proteomes" id="UP000789396">
    <property type="component" value="Unassembled WGS sequence"/>
</dbReference>
<reference evidence="1" key="1">
    <citation type="submission" date="2021-06" db="EMBL/GenBank/DDBJ databases">
        <authorList>
            <person name="Kallberg Y."/>
            <person name="Tangrot J."/>
            <person name="Rosling A."/>
        </authorList>
    </citation>
    <scope>NUCLEOTIDE SEQUENCE</scope>
    <source>
        <strain evidence="1">IN212</strain>
    </source>
</reference>
<sequence>VEAGEYYGAHTQETSVNPDKKDKIIEALVKQGELQAQKGNYVGDLFQPMELEESRPEIVEVYMMVGGRSGQKLEEDENRVYKKEADSPEFKEEIFELSIRPTSVISYDKLGTAYRRSLEYVGLSKSYGNTYQQSRPIELPTKGVTGNPLT</sequence>